<dbReference type="PANTHER" id="PTHR46586">
    <property type="entry name" value="ANKYRIN REPEAT-CONTAINING PROTEIN"/>
    <property type="match status" value="1"/>
</dbReference>
<comment type="caution">
    <text evidence="1">The sequence shown here is derived from an EMBL/GenBank/DDBJ whole genome shotgun (WGS) entry which is preliminary data.</text>
</comment>
<organism evidence="1 2">
    <name type="scientific">Edaphochlamys debaryana</name>
    <dbReference type="NCBI Taxonomy" id="47281"/>
    <lineage>
        <taxon>Eukaryota</taxon>
        <taxon>Viridiplantae</taxon>
        <taxon>Chlorophyta</taxon>
        <taxon>core chlorophytes</taxon>
        <taxon>Chlorophyceae</taxon>
        <taxon>CS clade</taxon>
        <taxon>Chlamydomonadales</taxon>
        <taxon>Chlamydomonadales incertae sedis</taxon>
        <taxon>Edaphochlamys</taxon>
    </lineage>
</organism>
<protein>
    <submittedName>
        <fullName evidence="1">Uncharacterized protein</fullName>
    </submittedName>
</protein>
<dbReference type="InterPro" id="IPR052050">
    <property type="entry name" value="SecEffector_AnkRepeat"/>
</dbReference>
<proteinExistence type="predicted"/>
<dbReference type="OrthoDB" id="2114148at2759"/>
<evidence type="ECO:0000313" key="2">
    <source>
        <dbReference type="Proteomes" id="UP000612055"/>
    </source>
</evidence>
<keyword evidence="2" id="KW-1185">Reference proteome</keyword>
<dbReference type="SUPFAM" id="SSF48403">
    <property type="entry name" value="Ankyrin repeat"/>
    <property type="match status" value="1"/>
</dbReference>
<dbReference type="Pfam" id="PF12796">
    <property type="entry name" value="Ank_2"/>
    <property type="match status" value="1"/>
</dbReference>
<dbReference type="InterPro" id="IPR002110">
    <property type="entry name" value="Ankyrin_rpt"/>
</dbReference>
<dbReference type="Gene3D" id="1.25.40.20">
    <property type="entry name" value="Ankyrin repeat-containing domain"/>
    <property type="match status" value="3"/>
</dbReference>
<dbReference type="EMBL" id="JAEHOE010000115">
    <property type="protein sequence ID" value="KAG2486237.1"/>
    <property type="molecule type" value="Genomic_DNA"/>
</dbReference>
<name>A0A836BRL1_9CHLO</name>
<dbReference type="InterPro" id="IPR036770">
    <property type="entry name" value="Ankyrin_rpt-contain_sf"/>
</dbReference>
<sequence length="627" mass="66446">MHELLLDRDLYAGIFGALDPKSLATLRTVSRDCNRLGNTPAVVGAVVARAVREDAQDLATWLLVELGRHLDLFSRGAGLQAFESVWQQHRAALVPCLLELAAREGDVTAVFWVLCAEEHAPFEKNVIEAAANAAIAAGQTAVCLMLLLEATAGGHTVAMERLLAAADPSLVLDHLLGIASGSGHTEAMKLLFAKDGRGLSAYTCSMALRAAAASGRTVAMELLFERVPGLVFPIYCSAALNAAAKGGQREAMELLFAKAPELDAADCVQALISAAASGRKEAMELLFARAPGLLDAADCGQALISAARSGHKEAMELLFARAPGLLNAADCGQALISAARSGHKDAMELLFARAPELVNASAAASGHNEAMELLYANAPLLNADCGNLPYCLVALSAAWNSGHKDVMELLLTKAPEALQGLGNDVLALQPPAKGCAQRTDIRVVADVERYAIAEAIRRQDASVFERLLQVERIAAGPLLLEAALKDNDISLLKRLLAVPRIVERADTNILRNAVSGQKLDVIECLLGVPRIVEIDGGEALGRAVFLARDDGSRQVLKRLLQDERMVQTGGCMALTWAVLVNNTAALELLIQDERIVQAGGMVALELAAHNHNTATIECLRKVVKDGP</sequence>
<gene>
    <name evidence="1" type="ORF">HYH03_015062</name>
</gene>
<accession>A0A836BRL1</accession>
<evidence type="ECO:0000313" key="1">
    <source>
        <dbReference type="EMBL" id="KAG2486237.1"/>
    </source>
</evidence>
<dbReference type="Proteomes" id="UP000612055">
    <property type="component" value="Unassembled WGS sequence"/>
</dbReference>
<reference evidence="1" key="1">
    <citation type="journal article" date="2020" name="bioRxiv">
        <title>Comparative genomics of Chlamydomonas.</title>
        <authorList>
            <person name="Craig R.J."/>
            <person name="Hasan A.R."/>
            <person name="Ness R.W."/>
            <person name="Keightley P.D."/>
        </authorList>
    </citation>
    <scope>NUCLEOTIDE SEQUENCE</scope>
    <source>
        <strain evidence="1">CCAP 11/70</strain>
    </source>
</reference>
<dbReference type="SMART" id="SM00248">
    <property type="entry name" value="ANK"/>
    <property type="match status" value="6"/>
</dbReference>
<dbReference type="AlphaFoldDB" id="A0A836BRL1"/>
<dbReference type="PANTHER" id="PTHR46586:SF3">
    <property type="entry name" value="ANKYRIN REPEAT-CONTAINING PROTEIN"/>
    <property type="match status" value="1"/>
</dbReference>